<keyword evidence="3 4" id="KW-0732">Signal</keyword>
<dbReference type="InterPro" id="IPR000914">
    <property type="entry name" value="SBP_5_dom"/>
</dbReference>
<dbReference type="InterPro" id="IPR039424">
    <property type="entry name" value="SBP_5"/>
</dbReference>
<dbReference type="PANTHER" id="PTHR30290:SF9">
    <property type="entry name" value="OLIGOPEPTIDE-BINDING PROTEIN APPA"/>
    <property type="match status" value="1"/>
</dbReference>
<dbReference type="RefSeq" id="WP_255227944.1">
    <property type="nucleotide sequence ID" value="NZ_JAJEKE010000011.1"/>
</dbReference>
<comment type="caution">
    <text evidence="6">The sequence shown here is derived from an EMBL/GenBank/DDBJ whole genome shotgun (WGS) entry which is preliminary data.</text>
</comment>
<evidence type="ECO:0000259" key="5">
    <source>
        <dbReference type="Pfam" id="PF00496"/>
    </source>
</evidence>
<dbReference type="PIRSF" id="PIRSF002741">
    <property type="entry name" value="MppA"/>
    <property type="match status" value="1"/>
</dbReference>
<dbReference type="Gene3D" id="3.10.105.10">
    <property type="entry name" value="Dipeptide-binding Protein, Domain 3"/>
    <property type="match status" value="1"/>
</dbReference>
<dbReference type="Gene3D" id="3.40.190.10">
    <property type="entry name" value="Periplasmic binding protein-like II"/>
    <property type="match status" value="1"/>
</dbReference>
<feature type="signal peptide" evidence="4">
    <location>
        <begin position="1"/>
        <end position="25"/>
    </location>
</feature>
<reference evidence="6 7" key="1">
    <citation type="submission" date="2021-10" db="EMBL/GenBank/DDBJ databases">
        <title>Lutispora strain m25 sp. nov., a thermophilic, non-spore-forming bacterium isolated from a lab-scale methanogenic bioreactor digesting anaerobic sludge.</title>
        <authorList>
            <person name="El Houari A."/>
            <person name="Mcdonald J."/>
        </authorList>
    </citation>
    <scope>NUCLEOTIDE SEQUENCE [LARGE SCALE GENOMIC DNA]</scope>
    <source>
        <strain evidence="7">m25</strain>
    </source>
</reference>
<keyword evidence="7" id="KW-1185">Reference proteome</keyword>
<evidence type="ECO:0000313" key="7">
    <source>
        <dbReference type="Proteomes" id="UP001651880"/>
    </source>
</evidence>
<proteinExistence type="inferred from homology"/>
<evidence type="ECO:0000256" key="1">
    <source>
        <dbReference type="ARBA" id="ARBA00005695"/>
    </source>
</evidence>
<name>A0ABT1NGM1_9FIRM</name>
<accession>A0ABT1NGM1</accession>
<dbReference type="CDD" id="cd08499">
    <property type="entry name" value="PBP2_Ylib_like"/>
    <property type="match status" value="1"/>
</dbReference>
<dbReference type="EMBL" id="JAJEKE010000011">
    <property type="protein sequence ID" value="MCQ1530423.1"/>
    <property type="molecule type" value="Genomic_DNA"/>
</dbReference>
<dbReference type="Pfam" id="PF00496">
    <property type="entry name" value="SBP_bac_5"/>
    <property type="match status" value="1"/>
</dbReference>
<dbReference type="Proteomes" id="UP001651880">
    <property type="component" value="Unassembled WGS sequence"/>
</dbReference>
<evidence type="ECO:0000313" key="6">
    <source>
        <dbReference type="EMBL" id="MCQ1530423.1"/>
    </source>
</evidence>
<organism evidence="6 7">
    <name type="scientific">Lutispora saccharofermentans</name>
    <dbReference type="NCBI Taxonomy" id="3024236"/>
    <lineage>
        <taxon>Bacteria</taxon>
        <taxon>Bacillati</taxon>
        <taxon>Bacillota</taxon>
        <taxon>Clostridia</taxon>
        <taxon>Lutisporales</taxon>
        <taxon>Lutisporaceae</taxon>
        <taxon>Lutispora</taxon>
    </lineage>
</organism>
<gene>
    <name evidence="6" type="ORF">LJD61_12790</name>
</gene>
<comment type="similarity">
    <text evidence="1">Belongs to the bacterial solute-binding protein 5 family.</text>
</comment>
<dbReference type="PROSITE" id="PS51257">
    <property type="entry name" value="PROKAR_LIPOPROTEIN"/>
    <property type="match status" value="1"/>
</dbReference>
<dbReference type="InterPro" id="IPR030678">
    <property type="entry name" value="Peptide/Ni-bd"/>
</dbReference>
<dbReference type="Gene3D" id="3.90.76.10">
    <property type="entry name" value="Dipeptide-binding Protein, Domain 1"/>
    <property type="match status" value="1"/>
</dbReference>
<feature type="chain" id="PRO_5047254276" evidence="4">
    <location>
        <begin position="26"/>
        <end position="514"/>
    </location>
</feature>
<protein>
    <submittedName>
        <fullName evidence="6">Glutathione ABC transporter substrate-binding protein</fullName>
    </submittedName>
</protein>
<evidence type="ECO:0000256" key="4">
    <source>
        <dbReference type="SAM" id="SignalP"/>
    </source>
</evidence>
<evidence type="ECO:0000256" key="3">
    <source>
        <dbReference type="ARBA" id="ARBA00022729"/>
    </source>
</evidence>
<dbReference type="PANTHER" id="PTHR30290">
    <property type="entry name" value="PERIPLASMIC BINDING COMPONENT OF ABC TRANSPORTER"/>
    <property type="match status" value="1"/>
</dbReference>
<feature type="domain" description="Solute-binding protein family 5" evidence="5">
    <location>
        <begin position="83"/>
        <end position="430"/>
    </location>
</feature>
<evidence type="ECO:0000256" key="2">
    <source>
        <dbReference type="ARBA" id="ARBA00022448"/>
    </source>
</evidence>
<dbReference type="SUPFAM" id="SSF53850">
    <property type="entry name" value="Periplasmic binding protein-like II"/>
    <property type="match status" value="1"/>
</dbReference>
<sequence length="514" mass="56661">MKNTKRVFALILAISLLLAGCGSPANEPAPAAEGQDGGLKDTVIFAQGADVTSLDPHIGKETPAVTVHGQIFNPLVTTDKDMNVVPCLAESWEMLSDTSYKFNIRKDVKFHDGSELTAEDVKFSLDRAMASSYVSYIVNFIDNVEVADKYTVIVNTKEPYAPTLMNLTHPSAAIVSKAITEKDPESIKTNPIGTGPYKFVEWKPGEYVKMEANQDYFGGAPKTKYVIMKVIPEAAQRTIALETGEVDIAYDLSANDLSKVSENPDLKLLEGTSLSAWFLQFNMKNKPFDNKLVRQAVRYAIDSQTIVDTILYGAGEVAGSIIPPIAFGYQDVAKYEYNKEKAKELLTQAGYPNGFDAKLYVNDNQQRIEICQVIQSQLKEIGINVEVVVLEFATFIENTNKAKHDMGFFGWTTSTADADYTYYPIYHSSQHGAPGNRSFIANPDVDKYIENARITADSAARLENYKALEGIISEESPVAPLFYNKVNVGTSNKVQGFEVQPAGYHSYFNVTAAK</sequence>
<keyword evidence="2" id="KW-0813">Transport</keyword>